<evidence type="ECO:0000259" key="8">
    <source>
        <dbReference type="PROSITE" id="PS50212"/>
    </source>
</evidence>
<dbReference type="SUPFAM" id="SSF48366">
    <property type="entry name" value="Ras GEF"/>
    <property type="match status" value="1"/>
</dbReference>
<dbReference type="Pfam" id="PF00617">
    <property type="entry name" value="RasGEF"/>
    <property type="match status" value="1"/>
</dbReference>
<dbReference type="Gene3D" id="1.10.840.10">
    <property type="entry name" value="Ras guanine-nucleotide exchange factors catalytic domain"/>
    <property type="match status" value="1"/>
</dbReference>
<dbReference type="FunFam" id="2.30.30.40:FF:000072">
    <property type="entry name" value="Unconventional Myosin IB"/>
    <property type="match status" value="1"/>
</dbReference>
<keyword evidence="2 3" id="KW-0344">Guanine-nucleotide releasing factor</keyword>
<dbReference type="Proteomes" id="UP000629468">
    <property type="component" value="Unassembled WGS sequence"/>
</dbReference>
<organism evidence="9 10">
    <name type="scientific">Agaricus bisporus var. burnettii</name>
    <dbReference type="NCBI Taxonomy" id="192524"/>
    <lineage>
        <taxon>Eukaryota</taxon>
        <taxon>Fungi</taxon>
        <taxon>Dikarya</taxon>
        <taxon>Basidiomycota</taxon>
        <taxon>Agaricomycotina</taxon>
        <taxon>Agaricomycetes</taxon>
        <taxon>Agaricomycetidae</taxon>
        <taxon>Agaricales</taxon>
        <taxon>Agaricineae</taxon>
        <taxon>Agaricaceae</taxon>
        <taxon>Agaricus</taxon>
    </lineage>
</organism>
<dbReference type="CDD" id="cd11883">
    <property type="entry name" value="SH3_Sdc25"/>
    <property type="match status" value="1"/>
</dbReference>
<dbReference type="Pfam" id="PF00618">
    <property type="entry name" value="RasGEF_N"/>
    <property type="match status" value="1"/>
</dbReference>
<reference evidence="9 10" key="1">
    <citation type="journal article" name="Sci. Rep.">
        <title>Telomere-to-telomere assembled and centromere annotated genomes of the two main subspecies of the button mushroom Agaricus bisporus reveal especially polymorphic chromosome ends.</title>
        <authorList>
            <person name="Sonnenberg A.S.M."/>
            <person name="Sedaghat-Telgerd N."/>
            <person name="Lavrijssen B."/>
            <person name="Ohm R.A."/>
            <person name="Hendrickx P.M."/>
            <person name="Scholtmeijer K."/>
            <person name="Baars J.J.P."/>
            <person name="van Peer A."/>
        </authorList>
    </citation>
    <scope>NUCLEOTIDE SEQUENCE [LARGE SCALE GENOMIC DNA]</scope>
    <source>
        <strain evidence="9 10">H119_p4</strain>
    </source>
</reference>
<proteinExistence type="predicted"/>
<dbReference type="InterPro" id="IPR008937">
    <property type="entry name" value="Ras-like_GEF"/>
</dbReference>
<dbReference type="GO" id="GO:0005886">
    <property type="term" value="C:plasma membrane"/>
    <property type="evidence" value="ECO:0007669"/>
    <property type="project" value="TreeGrafter"/>
</dbReference>
<dbReference type="Pfam" id="PF25006">
    <property type="entry name" value="DUF7783"/>
    <property type="match status" value="1"/>
</dbReference>
<feature type="domain" description="Ras-GEF" evidence="7">
    <location>
        <begin position="1054"/>
        <end position="1295"/>
    </location>
</feature>
<feature type="compositionally biased region" description="Polar residues" evidence="5">
    <location>
        <begin position="418"/>
        <end position="427"/>
    </location>
</feature>
<dbReference type="InterPro" id="IPR056685">
    <property type="entry name" value="DUF7783"/>
</dbReference>
<dbReference type="InterPro" id="IPR001452">
    <property type="entry name" value="SH3_domain"/>
</dbReference>
<dbReference type="InterPro" id="IPR023578">
    <property type="entry name" value="Ras_GEF_dom_sf"/>
</dbReference>
<dbReference type="InterPro" id="IPR036028">
    <property type="entry name" value="SH3-like_dom_sf"/>
</dbReference>
<feature type="compositionally biased region" description="Low complexity" evidence="5">
    <location>
        <begin position="449"/>
        <end position="458"/>
    </location>
</feature>
<dbReference type="InterPro" id="IPR001895">
    <property type="entry name" value="RASGEF_cat_dom"/>
</dbReference>
<dbReference type="PROSITE" id="PS50009">
    <property type="entry name" value="RASGEF_CAT"/>
    <property type="match status" value="1"/>
</dbReference>
<evidence type="ECO:0000256" key="5">
    <source>
        <dbReference type="SAM" id="MobiDB-lite"/>
    </source>
</evidence>
<evidence type="ECO:0000256" key="4">
    <source>
        <dbReference type="PROSITE-ProRule" id="PRU00192"/>
    </source>
</evidence>
<feature type="compositionally biased region" description="Basic and acidic residues" evidence="5">
    <location>
        <begin position="497"/>
        <end position="507"/>
    </location>
</feature>
<evidence type="ECO:0000259" key="6">
    <source>
        <dbReference type="PROSITE" id="PS50002"/>
    </source>
</evidence>
<dbReference type="GO" id="GO:0007265">
    <property type="term" value="P:Ras protein signal transduction"/>
    <property type="evidence" value="ECO:0007669"/>
    <property type="project" value="TreeGrafter"/>
</dbReference>
<dbReference type="SUPFAM" id="SSF50044">
    <property type="entry name" value="SH3-domain"/>
    <property type="match status" value="1"/>
</dbReference>
<dbReference type="Gene3D" id="1.20.870.10">
    <property type="entry name" value="Son of sevenless (SoS) protein Chain: S domain 1"/>
    <property type="match status" value="1"/>
</dbReference>
<evidence type="ECO:0000256" key="1">
    <source>
        <dbReference type="ARBA" id="ARBA00022443"/>
    </source>
</evidence>
<dbReference type="PROSITE" id="PS50002">
    <property type="entry name" value="SH3"/>
    <property type="match status" value="1"/>
</dbReference>
<dbReference type="CDD" id="cd00155">
    <property type="entry name" value="RasGEF"/>
    <property type="match status" value="1"/>
</dbReference>
<dbReference type="SMART" id="SM00326">
    <property type="entry name" value="SH3"/>
    <property type="match status" value="1"/>
</dbReference>
<protein>
    <recommendedName>
        <fullName evidence="11">Ras GEF</fullName>
    </recommendedName>
</protein>
<dbReference type="PROSITE" id="PS00720">
    <property type="entry name" value="RASGEF"/>
    <property type="match status" value="1"/>
</dbReference>
<dbReference type="InterPro" id="IPR036964">
    <property type="entry name" value="RASGEF_cat_dom_sf"/>
</dbReference>
<evidence type="ECO:0000313" key="10">
    <source>
        <dbReference type="Proteomes" id="UP000629468"/>
    </source>
</evidence>
<dbReference type="PANTHER" id="PTHR23113:SF354">
    <property type="entry name" value="BUD SITE SELECTION PROTEIN 5"/>
    <property type="match status" value="1"/>
</dbReference>
<feature type="compositionally biased region" description="Low complexity" evidence="5">
    <location>
        <begin position="508"/>
        <end position="521"/>
    </location>
</feature>
<dbReference type="InterPro" id="IPR000651">
    <property type="entry name" value="Ras-like_Gua-exchang_fac_N"/>
</dbReference>
<feature type="compositionally biased region" description="Polar residues" evidence="5">
    <location>
        <begin position="743"/>
        <end position="767"/>
    </location>
</feature>
<dbReference type="CDD" id="cd06224">
    <property type="entry name" value="REM"/>
    <property type="match status" value="1"/>
</dbReference>
<comment type="caution">
    <text evidence="9">The sequence shown here is derived from an EMBL/GenBank/DDBJ whole genome shotgun (WGS) entry which is preliminary data.</text>
</comment>
<sequence length="1323" mass="146097">MNRGKRYIRVGHRWAFTLTDCTLSPPTNHSLPLLILRGPVRLTGNASWQLNSTTCDILVPSLSSPFRRDRLARTSRFPLLAASLHSRPPATRIILTACLGPNHVHLAPYSGKTGQACLGKQRSQSVSDASTSTSVSAFANDSTSSITPAPFQKATTRAHSPLPASPREDTLRINTMESEYAMAMHDYEPQQSSTTCLSFRAGQVIHVFNRDPSGWWDGELEGKRGWFPSNYVNVEFGKSSIAVVQAALNAQSKNGSPTVASTTSQHRRQSAVDAFPTDAIHYSAPIMIPMVHGLSLLQNAVRVNRVSHFQPSAACIIACVRRILNTTETINRDAPILRRFPTLAQERSRLLTILAKLVAQAKRASDASLSENELAEEIVEMLKTGGVVFSQVRRFVAVAVQCGIELPENGGMEPPSPTESLAGSSWQDEGEEEPSPRGVTPTQRQWKKSSVSSSSQTSMRAKSLMDLRNGPSCVQPPVNPLLSRTTRARAEQAANARECEVSRHKVESSISSTSSSSSSSSQGYLAVKSPPPFPSGPTTSLQVLDALRFTHDQYLSTIAAFIGHTHSYSRSSHASSTGHLYELTRDIVRMVERILTIVVAVMSHPDIPTNRANNLRSANEALYTVASQLTDSIRQLTVPLAPLISEEEEKAALIRSATGALKAGSDCVAAVKVCLNRVAGEKAFILDFPSLDGEEPQLQLQSNQTLSSGNSHKPTGMSAPLENRSTQDIPEEEEEEVTVHPGPSTSVLKRSRELSFSSETSGTSKTCYTESVDTVATSPTDYRPNPLLLSGGAVEPDILSPVSLKSTDDGKTTWEGSTRMHDNTAIGEKMLFGELPQAPLGFDQDPENWMYSHDYSLEDVAYNSEGILVGATLEALVEKMTPHDVVVDPAFSVVFFMTFRLFTSPTDLVDAIIARYNLVPPHNGLSSEELHLWQRKKGLPVRLRVSNLIRQWVELYWKPGVDDPILPTLMTFTREGLWNLFPAPAQRLFELLEMRKHEMDMGGAKAKNSPLNKTLLVPSTSGPTSEIPRPNMTKALLMSLRKKDYSNVCITDFDALELARQITVMECTLYCAIQPEEILEAGQQDGAKARSNTNVKAVSSLSTVITGWVAESILDERDLKRRTLLIKFFIKVADRCTSLYNYSTSRSILAALDSSTIARLHQTWASVPHKSKTQLESLRKLADHGRNYHEYRSRLRNTCPPAVPFLGLYLTDVTFCREGNPSHRVSPLNSDKKLLNFNKYHKLARIVQDMQRFQVPYNLKAIPEVQDYLNMSFENSKRSGDFQDLYRRSLLVEPKQPADTAHTSDMRQLFNWAMRSQSVAPAS</sequence>
<evidence type="ECO:0000256" key="2">
    <source>
        <dbReference type="ARBA" id="ARBA00022658"/>
    </source>
</evidence>
<feature type="domain" description="SH3" evidence="6">
    <location>
        <begin position="176"/>
        <end position="237"/>
    </location>
</feature>
<name>A0A8H7C921_AGABI</name>
<dbReference type="EMBL" id="JABXXO010000010">
    <property type="protein sequence ID" value="KAF7768224.1"/>
    <property type="molecule type" value="Genomic_DNA"/>
</dbReference>
<feature type="region of interest" description="Disordered" evidence="5">
    <location>
        <begin position="696"/>
        <end position="767"/>
    </location>
</feature>
<dbReference type="GO" id="GO:0005085">
    <property type="term" value="F:guanyl-nucleotide exchange factor activity"/>
    <property type="evidence" value="ECO:0007669"/>
    <property type="project" value="UniProtKB-KW"/>
</dbReference>
<dbReference type="InterPro" id="IPR019804">
    <property type="entry name" value="Ras_G-nucl-exch_fac_CS"/>
</dbReference>
<evidence type="ECO:0000256" key="3">
    <source>
        <dbReference type="PROSITE-ProRule" id="PRU00168"/>
    </source>
</evidence>
<dbReference type="PRINTS" id="PR00452">
    <property type="entry name" value="SH3DOMAIN"/>
</dbReference>
<dbReference type="PANTHER" id="PTHR23113">
    <property type="entry name" value="GUANINE NUCLEOTIDE EXCHANGE FACTOR"/>
    <property type="match status" value="1"/>
</dbReference>
<dbReference type="PROSITE" id="PS50212">
    <property type="entry name" value="RASGEF_NTER"/>
    <property type="match status" value="1"/>
</dbReference>
<feature type="compositionally biased region" description="Low complexity" evidence="5">
    <location>
        <begin position="697"/>
        <end position="711"/>
    </location>
</feature>
<evidence type="ECO:0000259" key="7">
    <source>
        <dbReference type="PROSITE" id="PS50009"/>
    </source>
</evidence>
<keyword evidence="1 4" id="KW-0728">SH3 domain</keyword>
<gene>
    <name evidence="9" type="ORF">Agabi119p4_7467</name>
</gene>
<feature type="domain" description="N-terminal Ras-GEF" evidence="8">
    <location>
        <begin position="864"/>
        <end position="996"/>
    </location>
</feature>
<feature type="region of interest" description="Disordered" evidence="5">
    <location>
        <begin position="137"/>
        <end position="168"/>
    </location>
</feature>
<evidence type="ECO:0000313" key="9">
    <source>
        <dbReference type="EMBL" id="KAF7768224.1"/>
    </source>
</evidence>
<accession>A0A8H7C921</accession>
<feature type="region of interest" description="Disordered" evidence="5">
    <location>
        <begin position="487"/>
        <end position="532"/>
    </location>
</feature>
<feature type="region of interest" description="Disordered" evidence="5">
    <location>
        <begin position="407"/>
        <end position="461"/>
    </location>
</feature>
<dbReference type="SMART" id="SM00229">
    <property type="entry name" value="RasGEFN"/>
    <property type="match status" value="1"/>
</dbReference>
<evidence type="ECO:0008006" key="11">
    <source>
        <dbReference type="Google" id="ProtNLM"/>
    </source>
</evidence>
<feature type="compositionally biased region" description="Polar residues" evidence="5">
    <location>
        <begin position="139"/>
        <end position="158"/>
    </location>
</feature>
<dbReference type="Gene3D" id="2.30.30.40">
    <property type="entry name" value="SH3 Domains"/>
    <property type="match status" value="1"/>
</dbReference>
<dbReference type="SMART" id="SM00147">
    <property type="entry name" value="RasGEF"/>
    <property type="match status" value="1"/>
</dbReference>
<dbReference type="Pfam" id="PF07653">
    <property type="entry name" value="SH3_2"/>
    <property type="match status" value="1"/>
</dbReference>